<dbReference type="AlphaFoldDB" id="A0ABD3QSH1"/>
<dbReference type="SUPFAM" id="SSF56574">
    <property type="entry name" value="Serpins"/>
    <property type="match status" value="1"/>
</dbReference>
<proteinExistence type="inferred from homology"/>
<dbReference type="Proteomes" id="UP001516023">
    <property type="component" value="Unassembled WGS sequence"/>
</dbReference>
<reference evidence="4 5" key="1">
    <citation type="journal article" date="2020" name="G3 (Bethesda)">
        <title>Improved Reference Genome for Cyclotella cryptica CCMP332, a Model for Cell Wall Morphogenesis, Salinity Adaptation, and Lipid Production in Diatoms (Bacillariophyta).</title>
        <authorList>
            <person name="Roberts W.R."/>
            <person name="Downey K.M."/>
            <person name="Ruck E.C."/>
            <person name="Traller J.C."/>
            <person name="Alverson A.J."/>
        </authorList>
    </citation>
    <scope>NUCLEOTIDE SEQUENCE [LARGE SCALE GENOMIC DNA]</scope>
    <source>
        <strain evidence="4 5">CCMP332</strain>
    </source>
</reference>
<evidence type="ECO:0000259" key="3">
    <source>
        <dbReference type="SMART" id="SM00093"/>
    </source>
</evidence>
<accession>A0ABD3QSH1</accession>
<dbReference type="CDD" id="cd00172">
    <property type="entry name" value="serpin"/>
    <property type="match status" value="1"/>
</dbReference>
<dbReference type="InterPro" id="IPR000215">
    <property type="entry name" value="Serpin_fam"/>
</dbReference>
<dbReference type="SMART" id="SM00093">
    <property type="entry name" value="SERPIN"/>
    <property type="match status" value="1"/>
</dbReference>
<evidence type="ECO:0000313" key="4">
    <source>
        <dbReference type="EMBL" id="KAL3802949.1"/>
    </source>
</evidence>
<dbReference type="InterPro" id="IPR036186">
    <property type="entry name" value="Serpin_sf"/>
</dbReference>
<dbReference type="PANTHER" id="PTHR11461:SF211">
    <property type="entry name" value="GH10112P-RELATED"/>
    <property type="match status" value="1"/>
</dbReference>
<comment type="caution">
    <text evidence="4">The sequence shown here is derived from an EMBL/GenBank/DDBJ whole genome shotgun (WGS) entry which is preliminary data.</text>
</comment>
<protein>
    <recommendedName>
        <fullName evidence="3">Serpin domain-containing protein</fullName>
    </recommendedName>
</protein>
<dbReference type="InterPro" id="IPR023795">
    <property type="entry name" value="Serpin_CS"/>
</dbReference>
<dbReference type="InterPro" id="IPR023796">
    <property type="entry name" value="Serpin_dom"/>
</dbReference>
<evidence type="ECO:0000313" key="5">
    <source>
        <dbReference type="Proteomes" id="UP001516023"/>
    </source>
</evidence>
<dbReference type="PANTHER" id="PTHR11461">
    <property type="entry name" value="SERINE PROTEASE INHIBITOR, SERPIN"/>
    <property type="match status" value="1"/>
</dbReference>
<dbReference type="Pfam" id="PF00079">
    <property type="entry name" value="Serpin"/>
    <property type="match status" value="1"/>
</dbReference>
<dbReference type="Gene3D" id="2.30.39.10">
    <property type="entry name" value="Alpha-1-antitrypsin, domain 1"/>
    <property type="match status" value="1"/>
</dbReference>
<dbReference type="InterPro" id="IPR042178">
    <property type="entry name" value="Serpin_sf_1"/>
</dbReference>
<sequence length="412" mass="45008">MSVKRERDVSVASTSDFATQLFSALCDEESTKGENVLISPISIIQSLALLQDGATSESANHVQLTNLLGPSNILNAVRSLQTNAIREDPSDKKNSAVELNIASSLWANSLNASYVELVKSTHLVEAFPLPKQNPFAKMNEWVAKRTMGMIKDLFDPSQPVDSNMVAVLVNTVYFRGTWLEKFDESKTVEGMFYTSSKNEPDKTLSARYMTASRRMKVIKHSDKLGGASILVLDYGKNESDTPEISAMFMLPGNSSDASMTSLISGLCSQPMSDLLGKVRSTEVNLKLPRFKLNFGPSSLVGSLKNMGMTEAFDNSKSGLFNRMTNDPRTYVEDILHGAAIEVTEEGTVAAAATGAVMKSRSIVVPFELKFNRPFVVSIIHRPSGLPLFLGRIEKPELMFASNDEGNGNQGEL</sequence>
<dbReference type="Gene3D" id="3.30.497.10">
    <property type="entry name" value="Antithrombin, subunit I, domain 2"/>
    <property type="match status" value="1"/>
</dbReference>
<gene>
    <name evidence="4" type="ORF">HJC23_011572</name>
</gene>
<feature type="domain" description="Serpin" evidence="3">
    <location>
        <begin position="19"/>
        <end position="395"/>
    </location>
</feature>
<dbReference type="EMBL" id="JABMIG020000016">
    <property type="protein sequence ID" value="KAL3802949.1"/>
    <property type="molecule type" value="Genomic_DNA"/>
</dbReference>
<dbReference type="PROSITE" id="PS00284">
    <property type="entry name" value="SERPIN"/>
    <property type="match status" value="1"/>
</dbReference>
<evidence type="ECO:0000256" key="2">
    <source>
        <dbReference type="RuleBase" id="RU000411"/>
    </source>
</evidence>
<name>A0ABD3QSH1_9STRA</name>
<comment type="similarity">
    <text evidence="1 2">Belongs to the serpin family.</text>
</comment>
<evidence type="ECO:0000256" key="1">
    <source>
        <dbReference type="ARBA" id="ARBA00009500"/>
    </source>
</evidence>
<dbReference type="InterPro" id="IPR042185">
    <property type="entry name" value="Serpin_sf_2"/>
</dbReference>
<organism evidence="4 5">
    <name type="scientific">Cyclotella cryptica</name>
    <dbReference type="NCBI Taxonomy" id="29204"/>
    <lineage>
        <taxon>Eukaryota</taxon>
        <taxon>Sar</taxon>
        <taxon>Stramenopiles</taxon>
        <taxon>Ochrophyta</taxon>
        <taxon>Bacillariophyta</taxon>
        <taxon>Coscinodiscophyceae</taxon>
        <taxon>Thalassiosirophycidae</taxon>
        <taxon>Stephanodiscales</taxon>
        <taxon>Stephanodiscaceae</taxon>
        <taxon>Cyclotella</taxon>
    </lineage>
</organism>
<keyword evidence="5" id="KW-1185">Reference proteome</keyword>